<dbReference type="Proteomes" id="UP000198519">
    <property type="component" value="Unassembled WGS sequence"/>
</dbReference>
<dbReference type="STRING" id="488535.SAMN04487963_0075"/>
<reference evidence="2" key="1">
    <citation type="submission" date="2016-10" db="EMBL/GenBank/DDBJ databases">
        <authorList>
            <person name="Varghese N."/>
            <person name="Submissions S."/>
        </authorList>
    </citation>
    <scope>NUCLEOTIDE SEQUENCE [LARGE SCALE GENOMIC DNA]</scope>
    <source>
        <strain evidence="2">CGMCC 1.7061</strain>
    </source>
</reference>
<evidence type="ECO:0000313" key="1">
    <source>
        <dbReference type="EMBL" id="SFL82037.1"/>
    </source>
</evidence>
<gene>
    <name evidence="1" type="ORF">SAMN04487963_0075</name>
</gene>
<accession>A0A1I4KUD9</accession>
<organism evidence="1 2">
    <name type="scientific">Marinobacter zhejiangensis</name>
    <dbReference type="NCBI Taxonomy" id="488535"/>
    <lineage>
        <taxon>Bacteria</taxon>
        <taxon>Pseudomonadati</taxon>
        <taxon>Pseudomonadota</taxon>
        <taxon>Gammaproteobacteria</taxon>
        <taxon>Pseudomonadales</taxon>
        <taxon>Marinobacteraceae</taxon>
        <taxon>Marinobacter</taxon>
    </lineage>
</organism>
<protein>
    <submittedName>
        <fullName evidence="1">Uncharacterized protein</fullName>
    </submittedName>
</protein>
<dbReference type="EMBL" id="FOUE01000001">
    <property type="protein sequence ID" value="SFL82037.1"/>
    <property type="molecule type" value="Genomic_DNA"/>
</dbReference>
<proteinExistence type="predicted"/>
<name>A0A1I4KUD9_9GAMM</name>
<evidence type="ECO:0000313" key="2">
    <source>
        <dbReference type="Proteomes" id="UP000198519"/>
    </source>
</evidence>
<sequence>MYFYEYKAFWQTYGGSPAPHLSRPGIFSASHYDMVSTLNL</sequence>
<keyword evidence="2" id="KW-1185">Reference proteome</keyword>
<dbReference type="AlphaFoldDB" id="A0A1I4KUD9"/>